<evidence type="ECO:0000256" key="1">
    <source>
        <dbReference type="ARBA" id="ARBA00006429"/>
    </source>
</evidence>
<dbReference type="RefSeq" id="WP_282679444.1">
    <property type="nucleotide sequence ID" value="NZ_CP106875.1"/>
</dbReference>
<organism evidence="5 6">
    <name type="scientific">Shewanella xiamenensis</name>
    <dbReference type="NCBI Taxonomy" id="332186"/>
    <lineage>
        <taxon>Bacteria</taxon>
        <taxon>Pseudomonadati</taxon>
        <taxon>Pseudomonadota</taxon>
        <taxon>Gammaproteobacteria</taxon>
        <taxon>Alteromonadales</taxon>
        <taxon>Shewanellaceae</taxon>
        <taxon>Shewanella</taxon>
    </lineage>
</organism>
<keyword evidence="5" id="KW-0255">Endonuclease</keyword>
<accession>A0ABT6UDD4</accession>
<keyword evidence="4" id="KW-0732">Signal</keyword>
<dbReference type="InterPro" id="IPR007346">
    <property type="entry name" value="Endonuclease-I"/>
</dbReference>
<gene>
    <name evidence="5" type="ORF">ODY93_12945</name>
</gene>
<keyword evidence="3" id="KW-0378">Hydrolase</keyword>
<dbReference type="Pfam" id="PF04231">
    <property type="entry name" value="Endonuclease_1"/>
    <property type="match status" value="1"/>
</dbReference>
<feature type="signal peptide" evidence="4">
    <location>
        <begin position="1"/>
        <end position="22"/>
    </location>
</feature>
<dbReference type="PANTHER" id="PTHR33607">
    <property type="entry name" value="ENDONUCLEASE-1"/>
    <property type="match status" value="1"/>
</dbReference>
<comment type="similarity">
    <text evidence="1">Belongs to the EndA/NucM nuclease family.</text>
</comment>
<protein>
    <submittedName>
        <fullName evidence="5">Endonuclease</fullName>
    </submittedName>
</protein>
<dbReference type="GO" id="GO:0004519">
    <property type="term" value="F:endonuclease activity"/>
    <property type="evidence" value="ECO:0007669"/>
    <property type="project" value="UniProtKB-KW"/>
</dbReference>
<evidence type="ECO:0000256" key="4">
    <source>
        <dbReference type="SAM" id="SignalP"/>
    </source>
</evidence>
<sequence length="252" mass="28534">MKTLGQFLTLSACVLFNTAAFANGNTTIESFKDTKNILMKQVYNSPALSRTFYCDMPFNAKKLIQIPKGVTTKDYVNILNKIQFEHVVPISYIGRSFSEWRVGHPACIDEKGVPFKGRKCAGLVNREYRFAEADAYNTFPASGAVNMLRSNIEFKNLNSSIPSSFGICEMKITKNGVEPPDESKGRVARASLYMADSYQRYRISNQQLQLFNAWNKQFPVTRTECEIARKIESIQGNENKFVKTPCIESGKW</sequence>
<keyword evidence="6" id="KW-1185">Reference proteome</keyword>
<dbReference type="SUPFAM" id="SSF54060">
    <property type="entry name" value="His-Me finger endonucleases"/>
    <property type="match status" value="1"/>
</dbReference>
<evidence type="ECO:0000313" key="5">
    <source>
        <dbReference type="EMBL" id="MDI5832478.1"/>
    </source>
</evidence>
<dbReference type="InterPro" id="IPR044925">
    <property type="entry name" value="His-Me_finger_sf"/>
</dbReference>
<evidence type="ECO:0000313" key="6">
    <source>
        <dbReference type="Proteomes" id="UP001159075"/>
    </source>
</evidence>
<dbReference type="Proteomes" id="UP001159075">
    <property type="component" value="Unassembled WGS sequence"/>
</dbReference>
<evidence type="ECO:0000256" key="3">
    <source>
        <dbReference type="ARBA" id="ARBA00022801"/>
    </source>
</evidence>
<proteinExistence type="inferred from homology"/>
<keyword evidence="2" id="KW-0540">Nuclease</keyword>
<name>A0ABT6UDD4_9GAMM</name>
<dbReference type="PANTHER" id="PTHR33607:SF2">
    <property type="entry name" value="ENDONUCLEASE-1"/>
    <property type="match status" value="1"/>
</dbReference>
<evidence type="ECO:0000256" key="2">
    <source>
        <dbReference type="ARBA" id="ARBA00022722"/>
    </source>
</evidence>
<comment type="caution">
    <text evidence="5">The sequence shown here is derived from an EMBL/GenBank/DDBJ whole genome shotgun (WGS) entry which is preliminary data.</text>
</comment>
<reference evidence="5 6" key="1">
    <citation type="submission" date="2022-09" db="EMBL/GenBank/DDBJ databases">
        <title>The outer-membrane cytochrome OmcA is essential for infection of Shewanella oneidensis by a zebrafish-associated bacteriophage.</title>
        <authorList>
            <person name="Grenfell A.W."/>
            <person name="Intile P."/>
            <person name="Mcfarlane J."/>
            <person name="Leung D."/>
            <person name="Abdalla K."/>
            <person name="Wold M."/>
            <person name="Kees E."/>
            <person name="Gralnick J."/>
        </authorList>
    </citation>
    <scope>NUCLEOTIDE SEQUENCE [LARGE SCALE GENOMIC DNA]</scope>
    <source>
        <strain evidence="5 6">NF-5</strain>
    </source>
</reference>
<feature type="chain" id="PRO_5047334623" evidence="4">
    <location>
        <begin position="23"/>
        <end position="252"/>
    </location>
</feature>
<dbReference type="EMBL" id="JAOTLW010000013">
    <property type="protein sequence ID" value="MDI5832478.1"/>
    <property type="molecule type" value="Genomic_DNA"/>
</dbReference>